<evidence type="ECO:0000313" key="2">
    <source>
        <dbReference type="EMBL" id="PVY62256.1"/>
    </source>
</evidence>
<keyword evidence="3" id="KW-1185">Reference proteome</keyword>
<dbReference type="EMBL" id="QEKO01000002">
    <property type="protein sequence ID" value="PVY62256.1"/>
    <property type="molecule type" value="Genomic_DNA"/>
</dbReference>
<sequence length="208" mass="23244">MNRQLAALTLALAPFSLYAHPHAWIDVRSTIVLSADGLIPAIEEEWLFDDLYSAAIIEGLKEDSPEKKAVLGDFAAEVIENLGPYGYFMHITANGRPIKLNTVTQFKSEMKGRQLQLSFTALLAEPVDPMRHDVGFSVYDPTYFIQMTHRPQDPPTIRSEKSHSCRVQVQPPNPTPEDIARAFALDRGTTPEEGLGDIFAEKVYIQCD</sequence>
<dbReference type="OrthoDB" id="5781652at2"/>
<organism evidence="2 3">
    <name type="scientific">Pusillimonas noertemannii</name>
    <dbReference type="NCBI Taxonomy" id="305977"/>
    <lineage>
        <taxon>Bacteria</taxon>
        <taxon>Pseudomonadati</taxon>
        <taxon>Pseudomonadota</taxon>
        <taxon>Betaproteobacteria</taxon>
        <taxon>Burkholderiales</taxon>
        <taxon>Alcaligenaceae</taxon>
        <taxon>Pusillimonas</taxon>
    </lineage>
</organism>
<keyword evidence="1" id="KW-0732">Signal</keyword>
<evidence type="ECO:0000313" key="3">
    <source>
        <dbReference type="Proteomes" id="UP000246145"/>
    </source>
</evidence>
<gene>
    <name evidence="2" type="ORF">C7440_1749</name>
</gene>
<comment type="caution">
    <text evidence="2">The sequence shown here is derived from an EMBL/GenBank/DDBJ whole genome shotgun (WGS) entry which is preliminary data.</text>
</comment>
<dbReference type="RefSeq" id="WP_116518240.1">
    <property type="nucleotide sequence ID" value="NZ_JACCEX010000002.1"/>
</dbReference>
<dbReference type="AlphaFoldDB" id="A0A2U1CML3"/>
<name>A0A2U1CML3_9BURK</name>
<accession>A0A2U1CML3</accession>
<dbReference type="InterPro" id="IPR010412">
    <property type="entry name" value="DUF1007"/>
</dbReference>
<reference evidence="2 3" key="1">
    <citation type="submission" date="2018-04" db="EMBL/GenBank/DDBJ databases">
        <title>Genomic Encyclopedia of Type Strains, Phase IV (KMG-IV): sequencing the most valuable type-strain genomes for metagenomic binning, comparative biology and taxonomic classification.</title>
        <authorList>
            <person name="Goeker M."/>
        </authorList>
    </citation>
    <scope>NUCLEOTIDE SEQUENCE [LARGE SCALE GENOMIC DNA]</scope>
    <source>
        <strain evidence="2 3">DSM 10065</strain>
    </source>
</reference>
<feature type="signal peptide" evidence="1">
    <location>
        <begin position="1"/>
        <end position="19"/>
    </location>
</feature>
<protein>
    <submittedName>
        <fullName evidence="2">ABC-type uncharacterized transport system substrate-binding protein</fullName>
    </submittedName>
</protein>
<feature type="chain" id="PRO_5015669521" evidence="1">
    <location>
        <begin position="20"/>
        <end position="208"/>
    </location>
</feature>
<dbReference type="Pfam" id="PF06226">
    <property type="entry name" value="DUF1007"/>
    <property type="match status" value="1"/>
</dbReference>
<evidence type="ECO:0000256" key="1">
    <source>
        <dbReference type="SAM" id="SignalP"/>
    </source>
</evidence>
<proteinExistence type="predicted"/>
<dbReference type="Proteomes" id="UP000246145">
    <property type="component" value="Unassembled WGS sequence"/>
</dbReference>